<dbReference type="KEGG" id="cid:P73_0734"/>
<dbReference type="EMBL" id="CP004393">
    <property type="protein sequence ID" value="AJE45449.1"/>
    <property type="molecule type" value="Genomic_DNA"/>
</dbReference>
<dbReference type="Pfam" id="PF10649">
    <property type="entry name" value="DUF2478"/>
    <property type="match status" value="1"/>
</dbReference>
<dbReference type="HOGENOM" id="CLU_106681_0_0_5"/>
<organism evidence="1 2">
    <name type="scientific">Celeribacter indicus</name>
    <dbReference type="NCBI Taxonomy" id="1208324"/>
    <lineage>
        <taxon>Bacteria</taxon>
        <taxon>Pseudomonadati</taxon>
        <taxon>Pseudomonadota</taxon>
        <taxon>Alphaproteobacteria</taxon>
        <taxon>Rhodobacterales</taxon>
        <taxon>Roseobacteraceae</taxon>
        <taxon>Celeribacter</taxon>
    </lineage>
</organism>
<protein>
    <recommendedName>
        <fullName evidence="3">3-dehydroquinate dehydratase</fullName>
    </recommendedName>
</protein>
<dbReference type="OrthoDB" id="5918880at2"/>
<dbReference type="Proteomes" id="UP000031521">
    <property type="component" value="Chromosome"/>
</dbReference>
<keyword evidence="2" id="KW-1185">Reference proteome</keyword>
<dbReference type="InterPro" id="IPR018912">
    <property type="entry name" value="DUF2478"/>
</dbReference>
<sequence length="173" mass="17973">MLGYVIGTEAGSTDELLAGLAERLLAQGRRLAGAVQINRDVPGQARCAMDLRLLPSGATVTISQSLGPLARGCRLDPAGLEYAVAAAETALEAAPELLIVNKFGKQEIAGRGFRGVIGEALMRGIPVLVGLNAQNLEGFLGFAGAFAEPVAPDAARLADWCACHLAPDREPQI</sequence>
<dbReference type="AlphaFoldDB" id="A0A0B5DQS8"/>
<evidence type="ECO:0000313" key="2">
    <source>
        <dbReference type="Proteomes" id="UP000031521"/>
    </source>
</evidence>
<dbReference type="STRING" id="1208324.P73_0734"/>
<evidence type="ECO:0000313" key="1">
    <source>
        <dbReference type="EMBL" id="AJE45449.1"/>
    </source>
</evidence>
<name>A0A0B5DQS8_9RHOB</name>
<reference evidence="1 2" key="1">
    <citation type="journal article" date="2014" name="Int. J. Syst. Evol. Microbiol.">
        <title>Celeribacter indicus sp. nov., a polycyclic aromatic hydrocarbon-degrading bacterium from deep-sea sediment and reclassification of Huaishuia halophila as Celeribacter halophilus comb. nov.</title>
        <authorList>
            <person name="Lai Q."/>
            <person name="Cao J."/>
            <person name="Yuan J."/>
            <person name="Li F."/>
            <person name="Shao Z."/>
        </authorList>
    </citation>
    <scope>NUCLEOTIDE SEQUENCE [LARGE SCALE GENOMIC DNA]</scope>
    <source>
        <strain evidence="1">P73</strain>
    </source>
</reference>
<evidence type="ECO:0008006" key="3">
    <source>
        <dbReference type="Google" id="ProtNLM"/>
    </source>
</evidence>
<proteinExistence type="predicted"/>
<gene>
    <name evidence="1" type="ORF">P73_0734</name>
</gene>
<dbReference type="RefSeq" id="WP_043868518.1">
    <property type="nucleotide sequence ID" value="NZ_CP004393.1"/>
</dbReference>
<accession>A0A0B5DQS8</accession>